<proteinExistence type="predicted"/>
<accession>A0A426X211</accession>
<evidence type="ECO:0000256" key="1">
    <source>
        <dbReference type="SAM" id="SignalP"/>
    </source>
</evidence>
<keyword evidence="1" id="KW-0732">Signal</keyword>
<reference evidence="2 3" key="1">
    <citation type="journal article" date="2014" name="Agronomy (Basel)">
        <title>A Draft Genome Sequence for Ensete ventricosum, the Drought-Tolerant Tree Against Hunger.</title>
        <authorList>
            <person name="Harrison J."/>
            <person name="Moore K.A."/>
            <person name="Paszkiewicz K."/>
            <person name="Jones T."/>
            <person name="Grant M."/>
            <person name="Ambacheew D."/>
            <person name="Muzemil S."/>
            <person name="Studholme D.J."/>
        </authorList>
    </citation>
    <scope>NUCLEOTIDE SEQUENCE [LARGE SCALE GENOMIC DNA]</scope>
</reference>
<name>A0A426X211_ENSVE</name>
<feature type="non-terminal residue" evidence="2">
    <location>
        <position position="1"/>
    </location>
</feature>
<feature type="chain" id="PRO_5019212186" evidence="1">
    <location>
        <begin position="22"/>
        <end position="244"/>
    </location>
</feature>
<dbReference type="EMBL" id="AMZH03028807">
    <property type="protein sequence ID" value="RRT33514.1"/>
    <property type="molecule type" value="Genomic_DNA"/>
</dbReference>
<gene>
    <name evidence="2" type="ORF">B296_00054546</name>
</gene>
<dbReference type="AlphaFoldDB" id="A0A426X211"/>
<organism evidence="2 3">
    <name type="scientific">Ensete ventricosum</name>
    <name type="common">Abyssinian banana</name>
    <name type="synonym">Musa ensete</name>
    <dbReference type="NCBI Taxonomy" id="4639"/>
    <lineage>
        <taxon>Eukaryota</taxon>
        <taxon>Viridiplantae</taxon>
        <taxon>Streptophyta</taxon>
        <taxon>Embryophyta</taxon>
        <taxon>Tracheophyta</taxon>
        <taxon>Spermatophyta</taxon>
        <taxon>Magnoliopsida</taxon>
        <taxon>Liliopsida</taxon>
        <taxon>Zingiberales</taxon>
        <taxon>Musaceae</taxon>
        <taxon>Ensete</taxon>
    </lineage>
</organism>
<protein>
    <submittedName>
        <fullName evidence="2">Uncharacterized protein</fullName>
    </submittedName>
</protein>
<sequence length="244" mass="26381">PATWATILSVVSLLCCAGAVALSDPHLVASLLRYLLASNRSNDLCCSGGTTGLSHGGSLPAAPVVESSSILPLPPRRERRQRHLFLTGTHCCRIGQDQHQIDGNLPGIIRPLLNRSHNSKGSPPTATLNLLCHYRIFLYHHHRCILCFPRHCLAASRYPVASMALLPPAAHFLFSSPVAAATHCRSRASAATAFADGSSHSRNCFPYILLYCCSFFPQQSPNPRSFAAPLLSACPTSLLDHDRI</sequence>
<evidence type="ECO:0000313" key="2">
    <source>
        <dbReference type="EMBL" id="RRT33514.1"/>
    </source>
</evidence>
<dbReference type="Proteomes" id="UP000287651">
    <property type="component" value="Unassembled WGS sequence"/>
</dbReference>
<comment type="caution">
    <text evidence="2">The sequence shown here is derived from an EMBL/GenBank/DDBJ whole genome shotgun (WGS) entry which is preliminary data.</text>
</comment>
<feature type="signal peptide" evidence="1">
    <location>
        <begin position="1"/>
        <end position="21"/>
    </location>
</feature>
<evidence type="ECO:0000313" key="3">
    <source>
        <dbReference type="Proteomes" id="UP000287651"/>
    </source>
</evidence>